<accession>A0A0D3HN14</accession>
<dbReference type="eggNOG" id="ENOG502QQ1N">
    <property type="taxonomic scope" value="Eukaryota"/>
</dbReference>
<feature type="region of interest" description="Disordered" evidence="1">
    <location>
        <begin position="749"/>
        <end position="769"/>
    </location>
</feature>
<evidence type="ECO:0000313" key="3">
    <source>
        <dbReference type="EnsemblPlants" id="OBART11G17040.1"/>
    </source>
</evidence>
<feature type="compositionally biased region" description="Basic and acidic residues" evidence="1">
    <location>
        <begin position="875"/>
        <end position="886"/>
    </location>
</feature>
<feature type="compositionally biased region" description="Polar residues" evidence="1">
    <location>
        <begin position="887"/>
        <end position="904"/>
    </location>
</feature>
<dbReference type="Pfam" id="PF07762">
    <property type="entry name" value="DUF1618"/>
    <property type="match status" value="1"/>
</dbReference>
<feature type="compositionally biased region" description="Low complexity" evidence="1">
    <location>
        <begin position="24"/>
        <end position="40"/>
    </location>
</feature>
<proteinExistence type="predicted"/>
<keyword evidence="4" id="KW-1185">Reference proteome</keyword>
<sequence>MAWLARSIANSLLAPEEPDDGEDLPPSAASASASASASPPRGVREDLSELTDALANRFHGLASFLAPPPHAGGGRGIPRAPDPAEIAGRFRAGLARLPGRQAVADLAKIASSLLPPEAAEAEAAGFTEEAVAFARDAATRPELWLDFPLLPNDDDDFDMTDAQQDHALAVESVAPELADLRIELCPSHMSEGCFWKIYFVLLHPKLSKDDADLLSTPQQEKEEKEMRVMEDEEFLRLCPPTHPRRNDDDDDALPATCLLDLLTYIADCRNVTTATCRLSCGMEVQVTICAAPPPLVSHVCVYCPGYDHTVFTCVPKVVATQGDVLVLCIALGPRGTIYRPSRSNYYLYQVQAGWPSLKLLPHPGPCFDPNDPYAPLFDDHSVGIIRYQPHIDHPALYVIAALTNGSVPGRYDLHLLHSNAESWISKRGLPRPHSMSRGDHSFAKVITVGGEAGTIGWVDLWKGILFCDVLKDNPVFLYVSLPPPLMATRKLRGCPRNTRDVSVIKGLIRYVELQIHIKPGSFTRGNYISNGWTVATWSRISSNPFEDWHQNCKLDASQVSFENNPVHYEKLPELLDDQSIPQLTMVRLHTGHPVLSMHDHDIVYLMTKVNYLDDKAWVLAIDMRNSTLQGVAEFNAERVIALRYAFTQSEISEYLNMLPGIKGNRKRSRMLLLEPSCKEECKIRMILSAPELGGAAFLATWNCLRCILVYARSGRVHLNLRWSSEEVDLAIRSRWGLLILEARKKLSRNLQSESKPDSNEDMVAASSSNIDGNVPSPVEVVGILKNEDDSARATSFSNVNYGAPQPVILEMQSDGTLNDSGGLRADDITSSVPVQLVPVLKDATEFSQARMEERIQDFTAQDTVANEEPGQLSEIKLEDNSEERQKQPSTTNLSEQSRVAIQKNSNDDDDDDEDEWLEEEETGGAGNTMIPIADDEDVSFSDLEEDDATA</sequence>
<dbReference type="Proteomes" id="UP000026960">
    <property type="component" value="Chromosome 11"/>
</dbReference>
<dbReference type="PROSITE" id="PS50858">
    <property type="entry name" value="BSD"/>
    <property type="match status" value="1"/>
</dbReference>
<feature type="domain" description="BSD" evidence="2">
    <location>
        <begin position="154"/>
        <end position="206"/>
    </location>
</feature>
<organism evidence="3">
    <name type="scientific">Oryza barthii</name>
    <dbReference type="NCBI Taxonomy" id="65489"/>
    <lineage>
        <taxon>Eukaryota</taxon>
        <taxon>Viridiplantae</taxon>
        <taxon>Streptophyta</taxon>
        <taxon>Embryophyta</taxon>
        <taxon>Tracheophyta</taxon>
        <taxon>Spermatophyta</taxon>
        <taxon>Magnoliopsida</taxon>
        <taxon>Liliopsida</taxon>
        <taxon>Poales</taxon>
        <taxon>Poaceae</taxon>
        <taxon>BOP clade</taxon>
        <taxon>Oryzoideae</taxon>
        <taxon>Oryzeae</taxon>
        <taxon>Oryzinae</taxon>
        <taxon>Oryza</taxon>
    </lineage>
</organism>
<feature type="compositionally biased region" description="Acidic residues" evidence="1">
    <location>
        <begin position="933"/>
        <end position="950"/>
    </location>
</feature>
<name>A0A0D3HN14_9ORYZ</name>
<dbReference type="PANTHER" id="PTHR33074">
    <property type="entry name" value="EXPRESSED PROTEIN-RELATED"/>
    <property type="match status" value="1"/>
</dbReference>
<dbReference type="Gene3D" id="1.10.3970.10">
    <property type="entry name" value="BSD domain"/>
    <property type="match status" value="1"/>
</dbReference>
<evidence type="ECO:0000313" key="4">
    <source>
        <dbReference type="Proteomes" id="UP000026960"/>
    </source>
</evidence>
<feature type="region of interest" description="Disordered" evidence="1">
    <location>
        <begin position="858"/>
        <end position="950"/>
    </location>
</feature>
<dbReference type="SMART" id="SM00751">
    <property type="entry name" value="BSD"/>
    <property type="match status" value="1"/>
</dbReference>
<dbReference type="PaxDb" id="65489-OBART11G17040.1"/>
<dbReference type="InterPro" id="IPR011676">
    <property type="entry name" value="DUF1618"/>
</dbReference>
<evidence type="ECO:0000259" key="2">
    <source>
        <dbReference type="PROSITE" id="PS50858"/>
    </source>
</evidence>
<dbReference type="Gramene" id="OBART11G17040.1">
    <property type="protein sequence ID" value="OBART11G17040.1"/>
    <property type="gene ID" value="OBART11G17040"/>
</dbReference>
<reference evidence="3" key="2">
    <citation type="submission" date="2015-03" db="UniProtKB">
        <authorList>
            <consortium name="EnsemblPlants"/>
        </authorList>
    </citation>
    <scope>IDENTIFICATION</scope>
</reference>
<feature type="region of interest" description="Disordered" evidence="1">
    <location>
        <begin position="12"/>
        <end position="45"/>
    </location>
</feature>
<evidence type="ECO:0000256" key="1">
    <source>
        <dbReference type="SAM" id="MobiDB-lite"/>
    </source>
</evidence>
<reference evidence="3" key="1">
    <citation type="journal article" date="2009" name="Rice">
        <title>De Novo Next Generation Sequencing of Plant Genomes.</title>
        <authorList>
            <person name="Rounsley S."/>
            <person name="Marri P.R."/>
            <person name="Yu Y."/>
            <person name="He R."/>
            <person name="Sisneros N."/>
            <person name="Goicoechea J.L."/>
            <person name="Lee S.J."/>
            <person name="Angelova A."/>
            <person name="Kudrna D."/>
            <person name="Luo M."/>
            <person name="Affourtit J."/>
            <person name="Desany B."/>
            <person name="Knight J."/>
            <person name="Niazi F."/>
            <person name="Egholm M."/>
            <person name="Wing R.A."/>
        </authorList>
    </citation>
    <scope>NUCLEOTIDE SEQUENCE [LARGE SCALE GENOMIC DNA]</scope>
    <source>
        <strain evidence="3">cv. IRGC 105608</strain>
    </source>
</reference>
<dbReference type="PANTHER" id="PTHR33074:SF139">
    <property type="entry name" value="OS09G0567000 PROTEIN"/>
    <property type="match status" value="1"/>
</dbReference>
<protein>
    <recommendedName>
        <fullName evidence="2">BSD domain-containing protein</fullName>
    </recommendedName>
</protein>
<dbReference type="InterPro" id="IPR005607">
    <property type="entry name" value="BSD_dom"/>
</dbReference>
<dbReference type="Pfam" id="PF03909">
    <property type="entry name" value="BSD"/>
    <property type="match status" value="1"/>
</dbReference>
<feature type="compositionally biased region" description="Acidic residues" evidence="1">
    <location>
        <begin position="907"/>
        <end position="922"/>
    </location>
</feature>
<dbReference type="AlphaFoldDB" id="A0A0D3HN14"/>
<dbReference type="SUPFAM" id="SSF140383">
    <property type="entry name" value="BSD domain-like"/>
    <property type="match status" value="1"/>
</dbReference>
<dbReference type="InterPro" id="IPR035925">
    <property type="entry name" value="BSD_dom_sf"/>
</dbReference>
<dbReference type="EnsemblPlants" id="OBART11G17040.1">
    <property type="protein sequence ID" value="OBART11G17040.1"/>
    <property type="gene ID" value="OBART11G17040"/>
</dbReference>
<dbReference type="HOGENOM" id="CLU_328281_0_0_1"/>